<evidence type="ECO:0000256" key="1">
    <source>
        <dbReference type="ARBA" id="ARBA00022729"/>
    </source>
</evidence>
<evidence type="ECO:0000259" key="3">
    <source>
        <dbReference type="PROSITE" id="PS50853"/>
    </source>
</evidence>
<dbReference type="Pfam" id="PF17957">
    <property type="entry name" value="Big_7"/>
    <property type="match status" value="3"/>
</dbReference>
<dbReference type="Pfam" id="PF13517">
    <property type="entry name" value="FG-GAP_3"/>
    <property type="match status" value="1"/>
</dbReference>
<dbReference type="SUPFAM" id="SSF49313">
    <property type="entry name" value="Cadherin-like"/>
    <property type="match status" value="1"/>
</dbReference>
<gene>
    <name evidence="4" type="ORF">H3N35_19755</name>
</gene>
<dbReference type="InterPro" id="IPR035986">
    <property type="entry name" value="PKD_dom_sf"/>
</dbReference>
<accession>A0ABY7VC40</accession>
<dbReference type="EMBL" id="CP059693">
    <property type="protein sequence ID" value="WDE10478.1"/>
    <property type="molecule type" value="Genomic_DNA"/>
</dbReference>
<dbReference type="InterPro" id="IPR003961">
    <property type="entry name" value="FN3_dom"/>
</dbReference>
<dbReference type="SMART" id="SM00736">
    <property type="entry name" value="CADG"/>
    <property type="match status" value="1"/>
</dbReference>
<dbReference type="Pfam" id="PF05345">
    <property type="entry name" value="He_PIG"/>
    <property type="match status" value="1"/>
</dbReference>
<feature type="signal peptide" evidence="2">
    <location>
        <begin position="1"/>
        <end position="22"/>
    </location>
</feature>
<dbReference type="Proteomes" id="UP001215231">
    <property type="component" value="Chromosome"/>
</dbReference>
<organism evidence="4 5">
    <name type="scientific">Thalassomonas haliotis</name>
    <dbReference type="NCBI Taxonomy" id="485448"/>
    <lineage>
        <taxon>Bacteria</taxon>
        <taxon>Pseudomonadati</taxon>
        <taxon>Pseudomonadota</taxon>
        <taxon>Gammaproteobacteria</taxon>
        <taxon>Alteromonadales</taxon>
        <taxon>Colwelliaceae</taxon>
        <taxon>Thalassomonas</taxon>
    </lineage>
</organism>
<keyword evidence="5" id="KW-1185">Reference proteome</keyword>
<proteinExistence type="predicted"/>
<reference evidence="4 5" key="1">
    <citation type="journal article" date="2022" name="Mar. Drugs">
        <title>Bioassay-Guided Fractionation Leads to the Detection of Cholic Acid Generated by the Rare Thalassomonas sp.</title>
        <authorList>
            <person name="Pheiffer F."/>
            <person name="Schneider Y.K."/>
            <person name="Hansen E.H."/>
            <person name="Andersen J.H."/>
            <person name="Isaksson J."/>
            <person name="Busche T."/>
            <person name="R C."/>
            <person name="Kalinowski J."/>
            <person name="Zyl L.V."/>
            <person name="Trindade M."/>
        </authorList>
    </citation>
    <scope>NUCLEOTIDE SEQUENCE [LARGE SCALE GENOMIC DNA]</scope>
    <source>
        <strain evidence="4 5">A5K-61T</strain>
    </source>
</reference>
<feature type="chain" id="PRO_5046880707" evidence="2">
    <location>
        <begin position="23"/>
        <end position="969"/>
    </location>
</feature>
<sequence>MRHQLFIKILLGYLCFQTGTLAAQEPFNWQEQDYQPHHVDINGDGLWDLLLQPLADNQPGLYFPGTKNSGLSDEPTPVPARLPELINQQSWFVGQTQFVPADFNGDSHDDVLLVLPEQQQIWVYSGTDQGIDFSREPSLRYTANELSWLAKEQDFDFYAGDFNGDGKSDLLALSQDKHQHYLMHSNDSDRLAVVQELPKNVKWGKKRTEELIIRDYNNDGKDDIFALAKKKQQSHYLVLADEAGQLQQSSKINSQLLGKDWNSDDFNVWLGDANNDNTLDIIRLNNMPGGVDEEGNTHLSAAVEDSDDINNLCDQLYFSADGEQGTTCAPWHNADATKDGVHTTTTLKHGLQRFTEPEVPCGVDPTQGQCHPPTTPTSAPAVSGGYWPVGSKITVTFPTLYNGHYYRVYTSNDNRNYNFAGAVFSGRTKQITLRSTHGYQYIKYDACNEMDACSGLSPWKRVHAYSSPYRASPSASPSVIDRGKTATISWPTTSRIIWTGGYYERKYKTPGGASVSQSTMNHRSGSSTTSAVTPALSTAGTYTFYVRACNPSLPCGDWGTTTVTVQNKKPAVSPSTPSNNASYLNTQSVSASATASDSDGNVTRVEFKLDSGSWLVDSSSPYSKNFGTLSVGSHKIYYRAKDNDGAYSSSTPYRTINILNSKPTVSPLTPSNGASYINNQSVTASASASDSGGSISQVEFKVGSGSWKVDTTPPYNVNLGTLSAGSHRIYYRTKDNHGDYSASTPYRNITVTAPNQKPVVSPLSPSSNARYLTSQNVTASANASDSDGSITQVEFKLDSGGWAADTSSPYNRYFGRLSAGSHTIYYRAKDNDGSYSNTASRSFTVTAPANNPPIIGGTPGNTATAGAAYLFVPAASDSDNDPLTFGISNKPAWLSFNASTGTLSGTPTASDVGTFNNIIISVSDTKVIASLAAFNIEVKAAKALPGVLFIHTDNLGSPVAETDEQGNVL</sequence>
<evidence type="ECO:0000256" key="2">
    <source>
        <dbReference type="SAM" id="SignalP"/>
    </source>
</evidence>
<keyword evidence="1 2" id="KW-0732">Signal</keyword>
<dbReference type="PROSITE" id="PS50853">
    <property type="entry name" value="FN3"/>
    <property type="match status" value="1"/>
</dbReference>
<dbReference type="InterPro" id="IPR006644">
    <property type="entry name" value="Cadg"/>
</dbReference>
<dbReference type="InterPro" id="IPR013783">
    <property type="entry name" value="Ig-like_fold"/>
</dbReference>
<dbReference type="SUPFAM" id="SSF69318">
    <property type="entry name" value="Integrin alpha N-terminal domain"/>
    <property type="match status" value="1"/>
</dbReference>
<evidence type="ECO:0000313" key="5">
    <source>
        <dbReference type="Proteomes" id="UP001215231"/>
    </source>
</evidence>
<dbReference type="RefSeq" id="WP_274050517.1">
    <property type="nucleotide sequence ID" value="NZ_CP059693.1"/>
</dbReference>
<dbReference type="SUPFAM" id="SSF49299">
    <property type="entry name" value="PKD domain"/>
    <property type="match status" value="1"/>
</dbReference>
<dbReference type="InterPro" id="IPR015919">
    <property type="entry name" value="Cadherin-like_sf"/>
</dbReference>
<dbReference type="InterPro" id="IPR028994">
    <property type="entry name" value="Integrin_alpha_N"/>
</dbReference>
<protein>
    <submittedName>
        <fullName evidence="4">VCBS repeat-containing protein</fullName>
    </submittedName>
</protein>
<feature type="domain" description="Fibronectin type-III" evidence="3">
    <location>
        <begin position="473"/>
        <end position="571"/>
    </location>
</feature>
<dbReference type="Gene3D" id="2.60.40.10">
    <property type="entry name" value="Immunoglobulins"/>
    <property type="match status" value="5"/>
</dbReference>
<evidence type="ECO:0000313" key="4">
    <source>
        <dbReference type="EMBL" id="WDE10478.1"/>
    </source>
</evidence>
<dbReference type="Gene3D" id="2.40.128.340">
    <property type="match status" value="1"/>
</dbReference>
<name>A0ABY7VC40_9GAMM</name>
<dbReference type="InterPro" id="IPR013517">
    <property type="entry name" value="FG-GAP"/>
</dbReference>